<dbReference type="PANTHER" id="PTHR23513">
    <property type="entry name" value="INTEGRAL MEMBRANE EFFLUX PROTEIN-RELATED"/>
    <property type="match status" value="1"/>
</dbReference>
<accession>A0ABX1KEV9</accession>
<comment type="subcellular location">
    <subcellularLocation>
        <location evidence="1">Cell membrane</location>
        <topology evidence="1">Multi-pass membrane protein</topology>
    </subcellularLocation>
</comment>
<feature type="transmembrane region" description="Helical" evidence="6">
    <location>
        <begin position="117"/>
        <end position="138"/>
    </location>
</feature>
<feature type="transmembrane region" description="Helical" evidence="6">
    <location>
        <begin position="44"/>
        <end position="67"/>
    </location>
</feature>
<evidence type="ECO:0000256" key="1">
    <source>
        <dbReference type="ARBA" id="ARBA00004651"/>
    </source>
</evidence>
<feature type="transmembrane region" description="Helical" evidence="6">
    <location>
        <begin position="251"/>
        <end position="270"/>
    </location>
</feature>
<evidence type="ECO:0000313" key="8">
    <source>
        <dbReference type="Proteomes" id="UP001429745"/>
    </source>
</evidence>
<reference evidence="7 8" key="1">
    <citation type="submission" date="2020-04" db="EMBL/GenBank/DDBJ databases">
        <title>CFH 90308 Microbacterium sp.</title>
        <authorList>
            <person name="Nie G."/>
            <person name="Ming H."/>
            <person name="Xia T."/>
        </authorList>
    </citation>
    <scope>NUCLEOTIDE SEQUENCE [LARGE SCALE GENOMIC DNA]</scope>
    <source>
        <strain evidence="7 8">CFH 90308</strain>
    </source>
</reference>
<dbReference type="InterPro" id="IPR011701">
    <property type="entry name" value="MFS"/>
</dbReference>
<keyword evidence="2" id="KW-1003">Cell membrane</keyword>
<sequence>MLFLLLWIAQPQGWSGIQTALVVLALRLPTLAAGVLIGRAIDRWGILLPMLIDLTGRSGLLTVLFLLSRGGDVPLAAVLVLGGLAGTLSPATYAAIRTLVPRIVTGRHLVKANAVVAVSDQIPLLLGTILLAPAIAAFGAAGSLAVPVVLLLLALSLAVTLPRGTTSRTARTPPTDGGARRRNWTTHIVAIVALSTMYYFVYGPFETAAPAYVRDQLAGDETTYGLLWTLFGVGALAALPFAPRLARRRPGVVNAVGAIVWGLVMLPLAFIQTPVVAAAVFLIGGLVWGPYTTVETSALQRWVDPAKHGAVFGLQRSLLTTATPLGAACGAIALEAVPPGIVLGASAAACSLAGAAALLIRGLRTAR</sequence>
<keyword evidence="8" id="KW-1185">Reference proteome</keyword>
<dbReference type="CDD" id="cd06173">
    <property type="entry name" value="MFS_MefA_like"/>
    <property type="match status" value="1"/>
</dbReference>
<keyword evidence="3 6" id="KW-0812">Transmembrane</keyword>
<dbReference type="EMBL" id="JABACI010000004">
    <property type="protein sequence ID" value="NLP84828.1"/>
    <property type="molecule type" value="Genomic_DNA"/>
</dbReference>
<feature type="transmembrane region" description="Helical" evidence="6">
    <location>
        <begin position="144"/>
        <end position="163"/>
    </location>
</feature>
<protein>
    <submittedName>
        <fullName evidence="7">MFS transporter</fullName>
    </submittedName>
</protein>
<feature type="transmembrane region" description="Helical" evidence="6">
    <location>
        <begin position="222"/>
        <end position="239"/>
    </location>
</feature>
<feature type="transmembrane region" description="Helical" evidence="6">
    <location>
        <begin position="20"/>
        <end position="37"/>
    </location>
</feature>
<name>A0ABX1KEV9_9MICO</name>
<feature type="transmembrane region" description="Helical" evidence="6">
    <location>
        <begin position="340"/>
        <end position="360"/>
    </location>
</feature>
<dbReference type="Proteomes" id="UP001429745">
    <property type="component" value="Unassembled WGS sequence"/>
</dbReference>
<feature type="transmembrane region" description="Helical" evidence="6">
    <location>
        <begin position="73"/>
        <end position="96"/>
    </location>
</feature>
<dbReference type="Gene3D" id="1.20.1250.20">
    <property type="entry name" value="MFS general substrate transporter like domains"/>
    <property type="match status" value="2"/>
</dbReference>
<dbReference type="Pfam" id="PF07690">
    <property type="entry name" value="MFS_1"/>
    <property type="match status" value="1"/>
</dbReference>
<evidence type="ECO:0000256" key="6">
    <source>
        <dbReference type="SAM" id="Phobius"/>
    </source>
</evidence>
<evidence type="ECO:0000256" key="3">
    <source>
        <dbReference type="ARBA" id="ARBA00022692"/>
    </source>
</evidence>
<dbReference type="InterPro" id="IPR036259">
    <property type="entry name" value="MFS_trans_sf"/>
</dbReference>
<dbReference type="PANTHER" id="PTHR23513:SF6">
    <property type="entry name" value="MAJOR FACILITATOR SUPERFAMILY ASSOCIATED DOMAIN-CONTAINING PROTEIN"/>
    <property type="match status" value="1"/>
</dbReference>
<keyword evidence="4 6" id="KW-1133">Transmembrane helix</keyword>
<dbReference type="SUPFAM" id="SSF103473">
    <property type="entry name" value="MFS general substrate transporter"/>
    <property type="match status" value="1"/>
</dbReference>
<comment type="caution">
    <text evidence="7">The sequence shown here is derived from an EMBL/GenBank/DDBJ whole genome shotgun (WGS) entry which is preliminary data.</text>
</comment>
<gene>
    <name evidence="7" type="ORF">HF576_13300</name>
</gene>
<proteinExistence type="predicted"/>
<evidence type="ECO:0000256" key="2">
    <source>
        <dbReference type="ARBA" id="ARBA00022475"/>
    </source>
</evidence>
<evidence type="ECO:0000256" key="4">
    <source>
        <dbReference type="ARBA" id="ARBA00022989"/>
    </source>
</evidence>
<evidence type="ECO:0000256" key="5">
    <source>
        <dbReference type="ARBA" id="ARBA00023136"/>
    </source>
</evidence>
<evidence type="ECO:0000313" key="7">
    <source>
        <dbReference type="EMBL" id="NLP84828.1"/>
    </source>
</evidence>
<feature type="transmembrane region" description="Helical" evidence="6">
    <location>
        <begin position="184"/>
        <end position="202"/>
    </location>
</feature>
<organism evidence="7 8">
    <name type="scientific">Microbacterium salsuginis</name>
    <dbReference type="NCBI Taxonomy" id="2722803"/>
    <lineage>
        <taxon>Bacteria</taxon>
        <taxon>Bacillati</taxon>
        <taxon>Actinomycetota</taxon>
        <taxon>Actinomycetes</taxon>
        <taxon>Micrococcales</taxon>
        <taxon>Microbacteriaceae</taxon>
        <taxon>Microbacterium</taxon>
    </lineage>
</organism>
<keyword evidence="5 6" id="KW-0472">Membrane</keyword>